<dbReference type="Proteomes" id="UP000266673">
    <property type="component" value="Unassembled WGS sequence"/>
</dbReference>
<dbReference type="EMBL" id="QKWP01001824">
    <property type="protein sequence ID" value="RIB06392.1"/>
    <property type="molecule type" value="Genomic_DNA"/>
</dbReference>
<evidence type="ECO:0008006" key="3">
    <source>
        <dbReference type="Google" id="ProtNLM"/>
    </source>
</evidence>
<feature type="non-terminal residue" evidence="1">
    <location>
        <position position="1"/>
    </location>
</feature>
<dbReference type="CDD" id="cd22744">
    <property type="entry name" value="OTU"/>
    <property type="match status" value="1"/>
</dbReference>
<protein>
    <recommendedName>
        <fullName evidence="3">OTU domain-containing protein</fullName>
    </recommendedName>
</protein>
<reference evidence="1 2" key="1">
    <citation type="submission" date="2018-06" db="EMBL/GenBank/DDBJ databases">
        <title>Comparative genomics reveals the genomic features of Rhizophagus irregularis, R. cerebriforme, R. diaphanum and Gigaspora rosea, and their symbiotic lifestyle signature.</title>
        <authorList>
            <person name="Morin E."/>
            <person name="San Clemente H."/>
            <person name="Chen E.C.H."/>
            <person name="De La Providencia I."/>
            <person name="Hainaut M."/>
            <person name="Kuo A."/>
            <person name="Kohler A."/>
            <person name="Murat C."/>
            <person name="Tang N."/>
            <person name="Roy S."/>
            <person name="Loubradou J."/>
            <person name="Henrissat B."/>
            <person name="Grigoriev I.V."/>
            <person name="Corradi N."/>
            <person name="Roux C."/>
            <person name="Martin F.M."/>
        </authorList>
    </citation>
    <scope>NUCLEOTIDE SEQUENCE [LARGE SCALE GENOMIC DNA]</scope>
    <source>
        <strain evidence="1 2">DAOM 194757</strain>
    </source>
</reference>
<evidence type="ECO:0000313" key="1">
    <source>
        <dbReference type="EMBL" id="RIB06392.1"/>
    </source>
</evidence>
<proteinExistence type="predicted"/>
<dbReference type="OrthoDB" id="2374971at2759"/>
<keyword evidence="2" id="KW-1185">Reference proteome</keyword>
<comment type="caution">
    <text evidence="1">The sequence shown here is derived from an EMBL/GenBank/DDBJ whole genome shotgun (WGS) entry which is preliminary data.</text>
</comment>
<gene>
    <name evidence="1" type="ORF">C2G38_1985748</name>
</gene>
<dbReference type="AlphaFoldDB" id="A0A397U7Z3"/>
<accession>A0A397U7Z3</accession>
<sequence length="181" mass="21283">DGNCGFRAIAVSIGKPEKYWPDIQKIIYNELCIRKSHYVQLFLEKEKEYNEILYITQWEGGPCSKDHWMSMPSFGYAIANAFQRPVHYFSKYTSLTFLPDNTPLNRNASIVFAYILERQHFIAIKLKPNVPVPPIMNGWEDICSEQSKLWKNLFVERIAHFKKGYEENVIICKKKIWNSII</sequence>
<organism evidence="1 2">
    <name type="scientific">Gigaspora rosea</name>
    <dbReference type="NCBI Taxonomy" id="44941"/>
    <lineage>
        <taxon>Eukaryota</taxon>
        <taxon>Fungi</taxon>
        <taxon>Fungi incertae sedis</taxon>
        <taxon>Mucoromycota</taxon>
        <taxon>Glomeromycotina</taxon>
        <taxon>Glomeromycetes</taxon>
        <taxon>Diversisporales</taxon>
        <taxon>Gigasporaceae</taxon>
        <taxon>Gigaspora</taxon>
    </lineage>
</organism>
<dbReference type="STRING" id="44941.A0A397U7Z3"/>
<evidence type="ECO:0000313" key="2">
    <source>
        <dbReference type="Proteomes" id="UP000266673"/>
    </source>
</evidence>
<name>A0A397U7Z3_9GLOM</name>